<proteinExistence type="predicted"/>
<evidence type="ECO:0000313" key="2">
    <source>
        <dbReference type="Proteomes" id="UP000515291"/>
    </source>
</evidence>
<organism evidence="1 2">
    <name type="scientific">Tardiphaga robiniae</name>
    <dbReference type="NCBI Taxonomy" id="943830"/>
    <lineage>
        <taxon>Bacteria</taxon>
        <taxon>Pseudomonadati</taxon>
        <taxon>Pseudomonadota</taxon>
        <taxon>Alphaproteobacteria</taxon>
        <taxon>Hyphomicrobiales</taxon>
        <taxon>Nitrobacteraceae</taxon>
        <taxon>Tardiphaga</taxon>
    </lineage>
</organism>
<gene>
    <name evidence="1" type="ORF">HB776_03740</name>
</gene>
<dbReference type="KEGG" id="trb:HB776_03740"/>
<evidence type="ECO:0000313" key="1">
    <source>
        <dbReference type="EMBL" id="QND70453.1"/>
    </source>
</evidence>
<dbReference type="RefSeq" id="WP_184515269.1">
    <property type="nucleotide sequence ID" value="NZ_CP050292.1"/>
</dbReference>
<name>A0A7G6TUM1_9BRAD</name>
<sequence>MRRLVEWKGLAGFGIVLLSAVSLGGCVIQRIDMTPPPPYAVLPVDESMSCEAMTASFMFSARRAARLEYWLDVGPLPGYGFDRFGVDAPRELIAERQRLDALTDVQRTRGCPVLDPGPAVVFERQKLEEISRSRGAPLSVKG</sequence>
<dbReference type="Proteomes" id="UP000515291">
    <property type="component" value="Chromosome"/>
</dbReference>
<dbReference type="PROSITE" id="PS51257">
    <property type="entry name" value="PROKAR_LIPOPROTEIN"/>
    <property type="match status" value="1"/>
</dbReference>
<evidence type="ECO:0008006" key="3">
    <source>
        <dbReference type="Google" id="ProtNLM"/>
    </source>
</evidence>
<dbReference type="AlphaFoldDB" id="A0A7G6TUM1"/>
<dbReference type="EMBL" id="CP050292">
    <property type="protein sequence ID" value="QND70453.1"/>
    <property type="molecule type" value="Genomic_DNA"/>
</dbReference>
<accession>A0A7G6TUM1</accession>
<reference evidence="2" key="1">
    <citation type="journal article" date="2020" name="Mol. Plant Microbe">
        <title>Rhizobial microsymbionts of the narrowly endemic Oxytropis species growing in Kamchatka are characterized by significant genetic diversity and possess a set of genes that are associated with T3SS and T6SS secretion systems and can affect the development of symbiosis.</title>
        <authorList>
            <person name="Safronova V."/>
            <person name="Guro P."/>
            <person name="Sazanova A."/>
            <person name="Kuznetsova I."/>
            <person name="Belimov A."/>
            <person name="Yakubov V."/>
            <person name="Chirak E."/>
            <person name="Afonin A."/>
            <person name="Gogolev Y."/>
            <person name="Andronov E."/>
            <person name="Tikhonovich I."/>
        </authorList>
    </citation>
    <scope>NUCLEOTIDE SEQUENCE [LARGE SCALE GENOMIC DNA]</scope>
    <source>
        <strain evidence="2">581</strain>
    </source>
</reference>
<protein>
    <recommendedName>
        <fullName evidence="3">Lipoprotein</fullName>
    </recommendedName>
</protein>